<reference evidence="2" key="1">
    <citation type="submission" date="2022-07" db="EMBL/GenBank/DDBJ databases">
        <title>The genome of Lyophyllum shimeji provides insight into the initial evolution of ectomycorrhizal fungal genome.</title>
        <authorList>
            <person name="Kobayashi Y."/>
            <person name="Shibata T."/>
            <person name="Hirakawa H."/>
            <person name="Shigenobu S."/>
            <person name="Nishiyama T."/>
            <person name="Yamada A."/>
            <person name="Hasebe M."/>
            <person name="Kawaguchi M."/>
        </authorList>
    </citation>
    <scope>NUCLEOTIDE SEQUENCE</scope>
    <source>
        <strain evidence="2">AT787</strain>
    </source>
</reference>
<accession>A0A9P3PYG9</accession>
<gene>
    <name evidence="2" type="ORF">LshimejAT787_1501250</name>
</gene>
<feature type="domain" description="DUF6532" evidence="1">
    <location>
        <begin position="2"/>
        <end position="127"/>
    </location>
</feature>
<comment type="caution">
    <text evidence="2">The sequence shown here is derived from an EMBL/GenBank/DDBJ whole genome shotgun (WGS) entry which is preliminary data.</text>
</comment>
<dbReference type="InterPro" id="IPR045341">
    <property type="entry name" value="DUF6532"/>
</dbReference>
<dbReference type="Proteomes" id="UP001063166">
    <property type="component" value="Unassembled WGS sequence"/>
</dbReference>
<name>A0A9P3PYG9_LYOSH</name>
<evidence type="ECO:0000313" key="2">
    <source>
        <dbReference type="EMBL" id="GLB43941.1"/>
    </source>
</evidence>
<sequence>MRLYQLRGQAKRDVAIPHFKLHHPLSPKVANANREVIATLKEHNEEPIEHKNVYRNTVICDVITKLWYGEKQKSEAVLFPDYFKNGIPLVTIAFVSTSKTGEFKKVTFSAKVYEAICKRHLKSLTKWKDFSDRSGSGATAKLQEELWVYRRECAGFTSHSLNDDDFDSLSDNDFA</sequence>
<dbReference type="Pfam" id="PF20149">
    <property type="entry name" value="DUF6532"/>
    <property type="match status" value="1"/>
</dbReference>
<keyword evidence="3" id="KW-1185">Reference proteome</keyword>
<dbReference type="AlphaFoldDB" id="A0A9P3PYG9"/>
<dbReference type="EMBL" id="BRPK01000015">
    <property type="protein sequence ID" value="GLB43941.1"/>
    <property type="molecule type" value="Genomic_DNA"/>
</dbReference>
<proteinExistence type="predicted"/>
<dbReference type="OrthoDB" id="2840219at2759"/>
<protein>
    <recommendedName>
        <fullName evidence="1">DUF6532 domain-containing protein</fullName>
    </recommendedName>
</protein>
<evidence type="ECO:0000259" key="1">
    <source>
        <dbReference type="Pfam" id="PF20149"/>
    </source>
</evidence>
<organism evidence="2 3">
    <name type="scientific">Lyophyllum shimeji</name>
    <name type="common">Hon-shimeji</name>
    <name type="synonym">Tricholoma shimeji</name>
    <dbReference type="NCBI Taxonomy" id="47721"/>
    <lineage>
        <taxon>Eukaryota</taxon>
        <taxon>Fungi</taxon>
        <taxon>Dikarya</taxon>
        <taxon>Basidiomycota</taxon>
        <taxon>Agaricomycotina</taxon>
        <taxon>Agaricomycetes</taxon>
        <taxon>Agaricomycetidae</taxon>
        <taxon>Agaricales</taxon>
        <taxon>Tricholomatineae</taxon>
        <taxon>Lyophyllaceae</taxon>
        <taxon>Lyophyllum</taxon>
    </lineage>
</organism>
<evidence type="ECO:0000313" key="3">
    <source>
        <dbReference type="Proteomes" id="UP001063166"/>
    </source>
</evidence>